<dbReference type="EMBL" id="HF935418">
    <property type="protein sequence ID" value="CCX30118.1"/>
    <property type="molecule type" value="Genomic_DNA"/>
</dbReference>
<name>U4LE21_PYROM</name>
<evidence type="ECO:0000313" key="2">
    <source>
        <dbReference type="Proteomes" id="UP000018144"/>
    </source>
</evidence>
<accession>U4LE21</accession>
<gene>
    <name evidence="1" type="ORF">PCON_08144</name>
</gene>
<organism evidence="1 2">
    <name type="scientific">Pyronema omphalodes (strain CBS 100304)</name>
    <name type="common">Pyronema confluens</name>
    <dbReference type="NCBI Taxonomy" id="1076935"/>
    <lineage>
        <taxon>Eukaryota</taxon>
        <taxon>Fungi</taxon>
        <taxon>Dikarya</taxon>
        <taxon>Ascomycota</taxon>
        <taxon>Pezizomycotina</taxon>
        <taxon>Pezizomycetes</taxon>
        <taxon>Pezizales</taxon>
        <taxon>Pyronemataceae</taxon>
        <taxon>Pyronema</taxon>
    </lineage>
</organism>
<reference evidence="1 2" key="1">
    <citation type="journal article" date="2013" name="PLoS Genet.">
        <title>The genome and development-dependent transcriptomes of Pyronema confluens: a window into fungal evolution.</title>
        <authorList>
            <person name="Traeger S."/>
            <person name="Altegoer F."/>
            <person name="Freitag M."/>
            <person name="Gabaldon T."/>
            <person name="Kempken F."/>
            <person name="Kumar A."/>
            <person name="Marcet-Houben M."/>
            <person name="Poggeler S."/>
            <person name="Stajich J.E."/>
            <person name="Nowrousian M."/>
        </authorList>
    </citation>
    <scope>NUCLEOTIDE SEQUENCE [LARGE SCALE GENOMIC DNA]</scope>
    <source>
        <strain evidence="2">CBS 100304</strain>
        <tissue evidence="1">Vegetative mycelium</tissue>
    </source>
</reference>
<protein>
    <submittedName>
        <fullName evidence="1">Uncharacterized protein</fullName>
    </submittedName>
</protein>
<keyword evidence="2" id="KW-1185">Reference proteome</keyword>
<sequence length="323" mass="37252">MSNIPSLSVFQLTTAEFLESHPVENVVLSIRFGPEYEEFRFHIPRDSITSIFPTMNSTRGKEKGKHENVDIKHLGFGKGLALEWILPRDTPLRIVYLRRIMEWPDLLYRVIFTQPIPRIHDLNFFLVAILAMHLEMDNVAISVSQHIRSRISKYSAASPIDVDSAFDIVQIIYDYRLYTPEDSKLVKEEDFDYNQEVMSEVEDFVTQDGTVESAALPVTYVPMRENIHGMVALAKPAFIFAQVDQSRRIERRYYNAGSHIKKMITTFFAKNFHEIRMSNESRFKTLLERYPEFAKDLAVCGSPELQNFSVGSLWVTSVGGDQI</sequence>
<proteinExistence type="predicted"/>
<evidence type="ECO:0000313" key="1">
    <source>
        <dbReference type="EMBL" id="CCX30118.1"/>
    </source>
</evidence>
<dbReference type="OrthoDB" id="10309785at2759"/>
<dbReference type="Proteomes" id="UP000018144">
    <property type="component" value="Unassembled WGS sequence"/>
</dbReference>
<dbReference type="AlphaFoldDB" id="U4LE21"/>